<keyword evidence="2" id="KW-1185">Reference proteome</keyword>
<protein>
    <submittedName>
        <fullName evidence="1">Uncharacterized protein</fullName>
    </submittedName>
</protein>
<name>A0A0G3GYH4_9CORY</name>
<reference evidence="1 2" key="1">
    <citation type="submission" date="2015-05" db="EMBL/GenBank/DDBJ databases">
        <title>Complete genome sequence of Corynebacterium epidermidicanis DSM 45586, isolated from the skin of a dog suffering from pruritus.</title>
        <authorList>
            <person name="Ruckert C."/>
            <person name="Albersmeier A."/>
            <person name="Winkler A."/>
            <person name="Tauch A."/>
        </authorList>
    </citation>
    <scope>NUCLEOTIDE SEQUENCE [LARGE SCALE GENOMIC DNA]</scope>
    <source>
        <strain evidence="1 2">DSM 45586</strain>
    </source>
</reference>
<dbReference type="Proteomes" id="UP000035368">
    <property type="component" value="Chromosome"/>
</dbReference>
<sequence length="51" mass="5765">MALKLLPDGCFRFDVRESGFPFGPSRITHDCLSRYISTNATTSRHHNGTPR</sequence>
<evidence type="ECO:0000313" key="1">
    <source>
        <dbReference type="EMBL" id="AKK03907.1"/>
    </source>
</evidence>
<dbReference type="PATRIC" id="fig|1050174.4.peg.2091"/>
<proteinExistence type="predicted"/>
<evidence type="ECO:0000313" key="2">
    <source>
        <dbReference type="Proteomes" id="UP000035368"/>
    </source>
</evidence>
<dbReference type="EMBL" id="CP011541">
    <property type="protein sequence ID" value="AKK03907.1"/>
    <property type="molecule type" value="Genomic_DNA"/>
</dbReference>
<gene>
    <name evidence="1" type="ORF">CEPID_10385</name>
</gene>
<organism evidence="1 2">
    <name type="scientific">Corynebacterium epidermidicanis</name>
    <dbReference type="NCBI Taxonomy" id="1050174"/>
    <lineage>
        <taxon>Bacteria</taxon>
        <taxon>Bacillati</taxon>
        <taxon>Actinomycetota</taxon>
        <taxon>Actinomycetes</taxon>
        <taxon>Mycobacteriales</taxon>
        <taxon>Corynebacteriaceae</taxon>
        <taxon>Corynebacterium</taxon>
    </lineage>
</organism>
<dbReference type="KEGG" id="cei:CEPID_10385"/>
<dbReference type="AlphaFoldDB" id="A0A0G3GYH4"/>
<accession>A0A0G3GYH4</accession>